<organism evidence="1 2">
    <name type="scientific">Hymenobacter lapidarius</name>
    <dbReference type="NCBI Taxonomy" id="1908237"/>
    <lineage>
        <taxon>Bacteria</taxon>
        <taxon>Pseudomonadati</taxon>
        <taxon>Bacteroidota</taxon>
        <taxon>Cytophagia</taxon>
        <taxon>Cytophagales</taxon>
        <taxon>Hymenobacteraceae</taxon>
        <taxon>Hymenobacter</taxon>
    </lineage>
</organism>
<keyword evidence="2" id="KW-1185">Reference proteome</keyword>
<name>A0A1G1T8F6_9BACT</name>
<dbReference type="RefSeq" id="WP_070726561.1">
    <property type="nucleotide sequence ID" value="NZ_MDZB01000092.1"/>
</dbReference>
<dbReference type="Proteomes" id="UP000176294">
    <property type="component" value="Unassembled WGS sequence"/>
</dbReference>
<proteinExistence type="predicted"/>
<evidence type="ECO:0000313" key="2">
    <source>
        <dbReference type="Proteomes" id="UP000176294"/>
    </source>
</evidence>
<dbReference type="AlphaFoldDB" id="A0A1G1T8F6"/>
<dbReference type="EMBL" id="MDZB01000092">
    <property type="protein sequence ID" value="OGX87156.1"/>
    <property type="molecule type" value="Genomic_DNA"/>
</dbReference>
<comment type="caution">
    <text evidence="1">The sequence shown here is derived from an EMBL/GenBank/DDBJ whole genome shotgun (WGS) entry which is preliminary data.</text>
</comment>
<protein>
    <submittedName>
        <fullName evidence="1">Uncharacterized protein</fullName>
    </submittedName>
</protein>
<sequence length="99" mass="10860">MLIAAYTCLPLALQAHVAADLRAEVYAHTAAAPAGYDQQCQELLNALNPVLTWDPAANTLVLSIDGNEVPRHDAVKTALYQPRAHEFDAAGWLLRHRLF</sequence>
<evidence type="ECO:0000313" key="1">
    <source>
        <dbReference type="EMBL" id="OGX87156.1"/>
    </source>
</evidence>
<gene>
    <name evidence="1" type="ORF">BEN47_11815</name>
</gene>
<accession>A0A1G1T8F6</accession>
<reference evidence="1 2" key="1">
    <citation type="submission" date="2016-08" db="EMBL/GenBank/DDBJ databases">
        <title>Hymenobacter coccineus sp. nov., Hymenobacter lapidarius sp. nov. and Hymenobacter glacialis sp. nov., isolated from Antarctic soil.</title>
        <authorList>
            <person name="Sedlacek I."/>
            <person name="Kralova S."/>
            <person name="Kyrova K."/>
            <person name="Maslanova I."/>
            <person name="Stankova E."/>
            <person name="Vrbovska V."/>
            <person name="Nemec M."/>
            <person name="Bartak M."/>
            <person name="Svec P."/>
            <person name="Busse H.-J."/>
            <person name="Pantucek R."/>
        </authorList>
    </citation>
    <scope>NUCLEOTIDE SEQUENCE [LARGE SCALE GENOMIC DNA]</scope>
    <source>
        <strain evidence="1 2">CCM 8643</strain>
    </source>
</reference>